<dbReference type="AlphaFoldDB" id="A0A7J5XVF6"/>
<evidence type="ECO:0000313" key="2">
    <source>
        <dbReference type="Proteomes" id="UP000518266"/>
    </source>
</evidence>
<gene>
    <name evidence="1" type="ORF">F7725_006966</name>
</gene>
<accession>A0A7J5XVF6</accession>
<reference evidence="1 2" key="1">
    <citation type="submission" date="2020-03" db="EMBL/GenBank/DDBJ databases">
        <title>Dissostichus mawsoni Genome sequencing and assembly.</title>
        <authorList>
            <person name="Park H."/>
        </authorList>
    </citation>
    <scope>NUCLEOTIDE SEQUENCE [LARGE SCALE GENOMIC DNA]</scope>
    <source>
        <strain evidence="1">DM0001</strain>
        <tissue evidence="1">Muscle</tissue>
    </source>
</reference>
<proteinExistence type="predicted"/>
<organism evidence="1 2">
    <name type="scientific">Dissostichus mawsoni</name>
    <name type="common">Antarctic cod</name>
    <dbReference type="NCBI Taxonomy" id="36200"/>
    <lineage>
        <taxon>Eukaryota</taxon>
        <taxon>Metazoa</taxon>
        <taxon>Chordata</taxon>
        <taxon>Craniata</taxon>
        <taxon>Vertebrata</taxon>
        <taxon>Euteleostomi</taxon>
        <taxon>Actinopterygii</taxon>
        <taxon>Neopterygii</taxon>
        <taxon>Teleostei</taxon>
        <taxon>Neoteleostei</taxon>
        <taxon>Acanthomorphata</taxon>
        <taxon>Eupercaria</taxon>
        <taxon>Perciformes</taxon>
        <taxon>Notothenioidei</taxon>
        <taxon>Nototheniidae</taxon>
        <taxon>Dissostichus</taxon>
    </lineage>
</organism>
<comment type="caution">
    <text evidence="1">The sequence shown here is derived from an EMBL/GenBank/DDBJ whole genome shotgun (WGS) entry which is preliminary data.</text>
</comment>
<evidence type="ECO:0000313" key="1">
    <source>
        <dbReference type="EMBL" id="KAF3841104.1"/>
    </source>
</evidence>
<name>A0A7J5XVF6_DISMA</name>
<protein>
    <submittedName>
        <fullName evidence="1">Uncharacterized protein</fullName>
    </submittedName>
</protein>
<sequence>MKGLRRFGRHNRAIYEKRKKTHSFIPDEAHPLLNSVNTFWNLSEVILADGLLGHAEGTVSTASHAQVSTAGQRNK</sequence>
<dbReference type="EMBL" id="JAAKFY010000020">
    <property type="protein sequence ID" value="KAF3841104.1"/>
    <property type="molecule type" value="Genomic_DNA"/>
</dbReference>
<dbReference type="Proteomes" id="UP000518266">
    <property type="component" value="Unassembled WGS sequence"/>
</dbReference>
<keyword evidence="2" id="KW-1185">Reference proteome</keyword>